<evidence type="ECO:0000313" key="2">
    <source>
        <dbReference type="EMBL" id="KAK9936965.1"/>
    </source>
</evidence>
<dbReference type="AlphaFoldDB" id="A0AAW1XJF5"/>
<sequence length="99" mass="11091">MEPSTAPPNHRDHHLLCRRRFSCSHLRPRHRPLPYRDAAVLQSGVDLNSSNRTSSLSALPHPSLPSRCSAAVAQRRRSQSKPASSPARSCLCLHWLRPP</sequence>
<dbReference type="EMBL" id="JBEDUW010000003">
    <property type="protein sequence ID" value="KAK9936965.1"/>
    <property type="molecule type" value="Genomic_DNA"/>
</dbReference>
<feature type="compositionally biased region" description="Low complexity" evidence="1">
    <location>
        <begin position="54"/>
        <end position="66"/>
    </location>
</feature>
<accession>A0AAW1XJF5</accession>
<organism evidence="2 3">
    <name type="scientific">Rubus argutus</name>
    <name type="common">Southern blackberry</name>
    <dbReference type="NCBI Taxonomy" id="59490"/>
    <lineage>
        <taxon>Eukaryota</taxon>
        <taxon>Viridiplantae</taxon>
        <taxon>Streptophyta</taxon>
        <taxon>Embryophyta</taxon>
        <taxon>Tracheophyta</taxon>
        <taxon>Spermatophyta</taxon>
        <taxon>Magnoliopsida</taxon>
        <taxon>eudicotyledons</taxon>
        <taxon>Gunneridae</taxon>
        <taxon>Pentapetalae</taxon>
        <taxon>rosids</taxon>
        <taxon>fabids</taxon>
        <taxon>Rosales</taxon>
        <taxon>Rosaceae</taxon>
        <taxon>Rosoideae</taxon>
        <taxon>Rosoideae incertae sedis</taxon>
        <taxon>Rubus</taxon>
    </lineage>
</organism>
<feature type="region of interest" description="Disordered" evidence="1">
    <location>
        <begin position="46"/>
        <end position="88"/>
    </location>
</feature>
<name>A0AAW1XJF5_RUBAR</name>
<dbReference type="Proteomes" id="UP001457282">
    <property type="component" value="Unassembled WGS sequence"/>
</dbReference>
<evidence type="ECO:0000313" key="3">
    <source>
        <dbReference type="Proteomes" id="UP001457282"/>
    </source>
</evidence>
<keyword evidence="3" id="KW-1185">Reference proteome</keyword>
<gene>
    <name evidence="2" type="ORF">M0R45_013784</name>
</gene>
<reference evidence="2 3" key="1">
    <citation type="journal article" date="2023" name="G3 (Bethesda)">
        <title>A chromosome-length genome assembly and annotation of blackberry (Rubus argutus, cv. 'Hillquist').</title>
        <authorList>
            <person name="Bruna T."/>
            <person name="Aryal R."/>
            <person name="Dudchenko O."/>
            <person name="Sargent D.J."/>
            <person name="Mead D."/>
            <person name="Buti M."/>
            <person name="Cavallini A."/>
            <person name="Hytonen T."/>
            <person name="Andres J."/>
            <person name="Pham M."/>
            <person name="Weisz D."/>
            <person name="Mascagni F."/>
            <person name="Usai G."/>
            <person name="Natali L."/>
            <person name="Bassil N."/>
            <person name="Fernandez G.E."/>
            <person name="Lomsadze A."/>
            <person name="Armour M."/>
            <person name="Olukolu B."/>
            <person name="Poorten T."/>
            <person name="Britton C."/>
            <person name="Davik J."/>
            <person name="Ashrafi H."/>
            <person name="Aiden E.L."/>
            <person name="Borodovsky M."/>
            <person name="Worthington M."/>
        </authorList>
    </citation>
    <scope>NUCLEOTIDE SEQUENCE [LARGE SCALE GENOMIC DNA]</scope>
    <source>
        <strain evidence="2">PI 553951</strain>
    </source>
</reference>
<comment type="caution">
    <text evidence="2">The sequence shown here is derived from an EMBL/GenBank/DDBJ whole genome shotgun (WGS) entry which is preliminary data.</text>
</comment>
<evidence type="ECO:0000256" key="1">
    <source>
        <dbReference type="SAM" id="MobiDB-lite"/>
    </source>
</evidence>
<proteinExistence type="predicted"/>
<protein>
    <submittedName>
        <fullName evidence="2">Uncharacterized protein</fullName>
    </submittedName>
</protein>